<feature type="region of interest" description="Disordered" evidence="1">
    <location>
        <begin position="75"/>
        <end position="113"/>
    </location>
</feature>
<name>A0AAV9PLN8_9PEZI</name>
<comment type="caution">
    <text evidence="3">The sequence shown here is derived from an EMBL/GenBank/DDBJ whole genome shotgun (WGS) entry which is preliminary data.</text>
</comment>
<keyword evidence="2" id="KW-0472">Membrane</keyword>
<reference evidence="3 4" key="1">
    <citation type="submission" date="2023-08" db="EMBL/GenBank/DDBJ databases">
        <title>Black Yeasts Isolated from many extreme environments.</title>
        <authorList>
            <person name="Coleine C."/>
            <person name="Stajich J.E."/>
            <person name="Selbmann L."/>
        </authorList>
    </citation>
    <scope>NUCLEOTIDE SEQUENCE [LARGE SCALE GENOMIC DNA]</scope>
    <source>
        <strain evidence="3 4">CCFEE 5935</strain>
    </source>
</reference>
<evidence type="ECO:0000313" key="3">
    <source>
        <dbReference type="EMBL" id="KAK5173625.1"/>
    </source>
</evidence>
<evidence type="ECO:0000256" key="1">
    <source>
        <dbReference type="SAM" id="MobiDB-lite"/>
    </source>
</evidence>
<dbReference type="EMBL" id="JAVRRT010000003">
    <property type="protein sequence ID" value="KAK5173625.1"/>
    <property type="molecule type" value="Genomic_DNA"/>
</dbReference>
<sequence>MASSEAKITIPTILRELAIFCSCITIACYLDNHIISLCEDDRYILGVFVPWAINLTILLSWNKFRLEKLESSCKPADQPRNLQEGLEKGVVDNAEDEKEKVREDAEDAGTAGVGGWRSKMPSFTRIVHMNALAINLVQSVVTWRRWTDRMA</sequence>
<protein>
    <submittedName>
        <fullName evidence="3">Uncharacterized protein</fullName>
    </submittedName>
</protein>
<dbReference type="AlphaFoldDB" id="A0AAV9PLN8"/>
<keyword evidence="2" id="KW-1133">Transmembrane helix</keyword>
<dbReference type="Proteomes" id="UP001337655">
    <property type="component" value="Unassembled WGS sequence"/>
</dbReference>
<gene>
    <name evidence="3" type="ORF">LTR77_002306</name>
</gene>
<evidence type="ECO:0000256" key="2">
    <source>
        <dbReference type="SAM" id="Phobius"/>
    </source>
</evidence>
<proteinExistence type="predicted"/>
<dbReference type="PROSITE" id="PS51257">
    <property type="entry name" value="PROKAR_LIPOPROTEIN"/>
    <property type="match status" value="1"/>
</dbReference>
<accession>A0AAV9PLN8</accession>
<organism evidence="3 4">
    <name type="scientific">Saxophila tyrrhenica</name>
    <dbReference type="NCBI Taxonomy" id="1690608"/>
    <lineage>
        <taxon>Eukaryota</taxon>
        <taxon>Fungi</taxon>
        <taxon>Dikarya</taxon>
        <taxon>Ascomycota</taxon>
        <taxon>Pezizomycotina</taxon>
        <taxon>Dothideomycetes</taxon>
        <taxon>Dothideomycetidae</taxon>
        <taxon>Mycosphaerellales</taxon>
        <taxon>Extremaceae</taxon>
        <taxon>Saxophila</taxon>
    </lineage>
</organism>
<dbReference type="GeneID" id="89923653"/>
<keyword evidence="4" id="KW-1185">Reference proteome</keyword>
<dbReference type="RefSeq" id="XP_064662320.1">
    <property type="nucleotide sequence ID" value="XM_064799565.1"/>
</dbReference>
<keyword evidence="2" id="KW-0812">Transmembrane</keyword>
<feature type="transmembrane region" description="Helical" evidence="2">
    <location>
        <begin position="42"/>
        <end position="61"/>
    </location>
</feature>
<evidence type="ECO:0000313" key="4">
    <source>
        <dbReference type="Proteomes" id="UP001337655"/>
    </source>
</evidence>
<feature type="transmembrane region" description="Helical" evidence="2">
    <location>
        <begin position="12"/>
        <end position="30"/>
    </location>
</feature>